<dbReference type="AlphaFoldDB" id="A0A6G1JJY5"/>
<reference evidence="1" key="1">
    <citation type="journal article" date="2020" name="Stud. Mycol.">
        <title>101 Dothideomycetes genomes: a test case for predicting lifestyles and emergence of pathogens.</title>
        <authorList>
            <person name="Haridas S."/>
            <person name="Albert R."/>
            <person name="Binder M."/>
            <person name="Bloem J."/>
            <person name="Labutti K."/>
            <person name="Salamov A."/>
            <person name="Andreopoulos B."/>
            <person name="Baker S."/>
            <person name="Barry K."/>
            <person name="Bills G."/>
            <person name="Bluhm B."/>
            <person name="Cannon C."/>
            <person name="Castanera R."/>
            <person name="Culley D."/>
            <person name="Daum C."/>
            <person name="Ezra D."/>
            <person name="Gonzalez J."/>
            <person name="Henrissat B."/>
            <person name="Kuo A."/>
            <person name="Liang C."/>
            <person name="Lipzen A."/>
            <person name="Lutzoni F."/>
            <person name="Magnuson J."/>
            <person name="Mondo S."/>
            <person name="Nolan M."/>
            <person name="Ohm R."/>
            <person name="Pangilinan J."/>
            <person name="Park H.-J."/>
            <person name="Ramirez L."/>
            <person name="Alfaro M."/>
            <person name="Sun H."/>
            <person name="Tritt A."/>
            <person name="Yoshinaga Y."/>
            <person name="Zwiers L.-H."/>
            <person name="Turgeon B."/>
            <person name="Goodwin S."/>
            <person name="Spatafora J."/>
            <person name="Crous P."/>
            <person name="Grigoriev I."/>
        </authorList>
    </citation>
    <scope>NUCLEOTIDE SEQUENCE</scope>
    <source>
        <strain evidence="1">CBS 122367</strain>
    </source>
</reference>
<dbReference type="Proteomes" id="UP000799291">
    <property type="component" value="Unassembled WGS sequence"/>
</dbReference>
<evidence type="ECO:0000313" key="1">
    <source>
        <dbReference type="EMBL" id="KAF2690531.1"/>
    </source>
</evidence>
<proteinExistence type="predicted"/>
<dbReference type="EMBL" id="MU005571">
    <property type="protein sequence ID" value="KAF2690531.1"/>
    <property type="molecule type" value="Genomic_DNA"/>
</dbReference>
<name>A0A6G1JJY5_9PLEO</name>
<gene>
    <name evidence="1" type="ORF">K458DRAFT_383639</name>
</gene>
<accession>A0A6G1JJY5</accession>
<sequence>MASRSSFDLSWSSPELARLLETYSRSSPDFSLAMLNFCRSEFNYYPNPSKTEEFFNKRVVGNGPNDYGPIIDVDMQPMFDFSKFITDLPMDEVRKQLLPALRLATMLITHPSALEWFVYVCNASLARLKSGSTKLVADPEYFTPVSIQTVQIELVERARCIRIFGLVRRL</sequence>
<evidence type="ECO:0000313" key="2">
    <source>
        <dbReference type="Proteomes" id="UP000799291"/>
    </source>
</evidence>
<dbReference type="OrthoDB" id="3786030at2759"/>
<organism evidence="1 2">
    <name type="scientific">Lentithecium fluviatile CBS 122367</name>
    <dbReference type="NCBI Taxonomy" id="1168545"/>
    <lineage>
        <taxon>Eukaryota</taxon>
        <taxon>Fungi</taxon>
        <taxon>Dikarya</taxon>
        <taxon>Ascomycota</taxon>
        <taxon>Pezizomycotina</taxon>
        <taxon>Dothideomycetes</taxon>
        <taxon>Pleosporomycetidae</taxon>
        <taxon>Pleosporales</taxon>
        <taxon>Massarineae</taxon>
        <taxon>Lentitheciaceae</taxon>
        <taxon>Lentithecium</taxon>
    </lineage>
</organism>
<keyword evidence="2" id="KW-1185">Reference proteome</keyword>
<protein>
    <submittedName>
        <fullName evidence="1">Uncharacterized protein</fullName>
    </submittedName>
</protein>